<evidence type="ECO:0000313" key="1">
    <source>
        <dbReference type="EMBL" id="ETA55715.1"/>
    </source>
</evidence>
<dbReference type="HOGENOM" id="CLU_2777809_0_0_1"/>
<reference evidence="2" key="1">
    <citation type="submission" date="2011-03" db="EMBL/GenBank/DDBJ databases">
        <title>The genome sequence of Vavraia culicis strain floridensis.</title>
        <authorList>
            <consortium name="The Broad Institute Genome Sequencing Platform"/>
            <person name="Cuomo C."/>
            <person name="Becnel J."/>
            <person name="Sanscrainte N."/>
            <person name="Young S.K."/>
            <person name="Zeng Q."/>
            <person name="Gargeya S."/>
            <person name="Fitzgerald M."/>
            <person name="Haas B."/>
            <person name="Abouelleil A."/>
            <person name="Alvarado L."/>
            <person name="Arachchi H.M."/>
            <person name="Berlin A."/>
            <person name="Chapman S.B."/>
            <person name="Gearin G."/>
            <person name="Goldberg J."/>
            <person name="Griggs A."/>
            <person name="Gujja S."/>
            <person name="Hansen M."/>
            <person name="Heiman D."/>
            <person name="Howarth C."/>
            <person name="Larimer J."/>
            <person name="Lui A."/>
            <person name="MacDonald P.J.P."/>
            <person name="McCowen C."/>
            <person name="Montmayeur A."/>
            <person name="Murphy C."/>
            <person name="Neiman D."/>
            <person name="Pearson M."/>
            <person name="Priest M."/>
            <person name="Roberts A."/>
            <person name="Saif S."/>
            <person name="Shea T."/>
            <person name="Sisk P."/>
            <person name="Stolte C."/>
            <person name="Sykes S."/>
            <person name="Wortman J."/>
            <person name="Nusbaum C."/>
            <person name="Birren B."/>
        </authorList>
    </citation>
    <scope>NUCLEOTIDE SEQUENCE [LARGE SCALE GENOMIC DNA]</scope>
    <source>
        <strain evidence="2">floridensis</strain>
    </source>
</reference>
<dbReference type="EMBL" id="GL877404">
    <property type="protein sequence ID" value="ETA55715.1"/>
    <property type="molecule type" value="Genomic_DNA"/>
</dbReference>
<dbReference type="RefSeq" id="XP_008073139.1">
    <property type="nucleotide sequence ID" value="XM_008074948.1"/>
</dbReference>
<dbReference type="Proteomes" id="UP000011081">
    <property type="component" value="Unassembled WGS sequence"/>
</dbReference>
<protein>
    <submittedName>
        <fullName evidence="1">Uncharacterized protein</fullName>
    </submittedName>
</protein>
<organism evidence="1 2">
    <name type="scientific">Vavraia culicis (isolate floridensis)</name>
    <name type="common">Microsporidian parasite</name>
    <dbReference type="NCBI Taxonomy" id="948595"/>
    <lineage>
        <taxon>Eukaryota</taxon>
        <taxon>Fungi</taxon>
        <taxon>Fungi incertae sedis</taxon>
        <taxon>Microsporidia</taxon>
        <taxon>Pleistophoridae</taxon>
        <taxon>Vavraia</taxon>
    </lineage>
</organism>
<sequence>MNYAQITSSVVTIRFNHRSFKHIHPRLSILSVLNLLKPLPKRNKSMLLRINRQMRDITVKYWLIEQKLN</sequence>
<gene>
    <name evidence="1" type="ORF">VCUG_02833</name>
</gene>
<keyword evidence="2" id="KW-1185">Reference proteome</keyword>
<name>A0A024RE53_VAVCU</name>
<dbReference type="AlphaFoldDB" id="A0A024RE53"/>
<dbReference type="VEuPathDB" id="MicrosporidiaDB:VCUG_02833"/>
<evidence type="ECO:0000313" key="2">
    <source>
        <dbReference type="Proteomes" id="UP000011081"/>
    </source>
</evidence>
<dbReference type="GeneID" id="19880689"/>
<dbReference type="InParanoid" id="A0A024RE53"/>
<proteinExistence type="predicted"/>
<accession>A0A024RE53</accession>